<evidence type="ECO:0008006" key="6">
    <source>
        <dbReference type="Google" id="ProtNLM"/>
    </source>
</evidence>
<dbReference type="Gene3D" id="1.25.40.10">
    <property type="entry name" value="Tetratricopeptide repeat domain"/>
    <property type="match status" value="1"/>
</dbReference>
<evidence type="ECO:0000313" key="5">
    <source>
        <dbReference type="Proteomes" id="UP000316621"/>
    </source>
</evidence>
<reference evidence="4 5" key="1">
    <citation type="journal article" date="2018" name="Science">
        <title>The opium poppy genome and morphinan production.</title>
        <authorList>
            <person name="Guo L."/>
            <person name="Winzer T."/>
            <person name="Yang X."/>
            <person name="Li Y."/>
            <person name="Ning Z."/>
            <person name="He Z."/>
            <person name="Teodor R."/>
            <person name="Lu Y."/>
            <person name="Bowser T.A."/>
            <person name="Graham I.A."/>
            <person name="Ye K."/>
        </authorList>
    </citation>
    <scope>NUCLEOTIDE SEQUENCE [LARGE SCALE GENOMIC DNA]</scope>
    <source>
        <strain evidence="5">cv. HN1</strain>
        <tissue evidence="4">Leaves</tissue>
    </source>
</reference>
<dbReference type="InterPro" id="IPR002885">
    <property type="entry name" value="PPR_rpt"/>
</dbReference>
<dbReference type="Gramene" id="RZC72281">
    <property type="protein sequence ID" value="RZC72281"/>
    <property type="gene ID" value="C5167_035444"/>
</dbReference>
<feature type="repeat" description="PPR" evidence="3">
    <location>
        <begin position="25"/>
        <end position="58"/>
    </location>
</feature>
<sequence>MEDGMTEDAWDKLFDSMVDKGLKPNEISYNVLIDGYCKNRNLGEMQLYKKMKRNGLKPTTTTAAAPVLVIAEMRNHWTAYSDTYTDHNKWFLPEKLHSCKIIVFLY</sequence>
<evidence type="ECO:0000256" key="2">
    <source>
        <dbReference type="ARBA" id="ARBA00022737"/>
    </source>
</evidence>
<evidence type="ECO:0000313" key="4">
    <source>
        <dbReference type="EMBL" id="RZC72281.1"/>
    </source>
</evidence>
<dbReference type="PROSITE" id="PS51375">
    <property type="entry name" value="PPR"/>
    <property type="match status" value="1"/>
</dbReference>
<dbReference type="Proteomes" id="UP000316621">
    <property type="component" value="Chromosome 7"/>
</dbReference>
<gene>
    <name evidence="4" type="ORF">C5167_035444</name>
</gene>
<keyword evidence="2" id="KW-0677">Repeat</keyword>
<dbReference type="AlphaFoldDB" id="A0A4Y7KJC0"/>
<dbReference type="InterPro" id="IPR011990">
    <property type="entry name" value="TPR-like_helical_dom_sf"/>
</dbReference>
<comment type="similarity">
    <text evidence="1">Belongs to the PPR family. P subfamily.</text>
</comment>
<name>A0A4Y7KJC0_PAPSO</name>
<dbReference type="NCBIfam" id="TIGR00756">
    <property type="entry name" value="PPR"/>
    <property type="match status" value="1"/>
</dbReference>
<evidence type="ECO:0000256" key="3">
    <source>
        <dbReference type="PROSITE-ProRule" id="PRU00708"/>
    </source>
</evidence>
<dbReference type="EMBL" id="CM010721">
    <property type="protein sequence ID" value="RZC72281.1"/>
    <property type="molecule type" value="Genomic_DNA"/>
</dbReference>
<organism evidence="4 5">
    <name type="scientific">Papaver somniferum</name>
    <name type="common">Opium poppy</name>
    <dbReference type="NCBI Taxonomy" id="3469"/>
    <lineage>
        <taxon>Eukaryota</taxon>
        <taxon>Viridiplantae</taxon>
        <taxon>Streptophyta</taxon>
        <taxon>Embryophyta</taxon>
        <taxon>Tracheophyta</taxon>
        <taxon>Spermatophyta</taxon>
        <taxon>Magnoliopsida</taxon>
        <taxon>Ranunculales</taxon>
        <taxon>Papaveraceae</taxon>
        <taxon>Papaveroideae</taxon>
        <taxon>Papaver</taxon>
    </lineage>
</organism>
<proteinExistence type="inferred from homology"/>
<evidence type="ECO:0000256" key="1">
    <source>
        <dbReference type="ARBA" id="ARBA00007626"/>
    </source>
</evidence>
<protein>
    <recommendedName>
        <fullName evidence="6">Pentacotripeptide-repeat region of PRORP domain-containing protein</fullName>
    </recommendedName>
</protein>
<dbReference type="Pfam" id="PF13041">
    <property type="entry name" value="PPR_2"/>
    <property type="match status" value="1"/>
</dbReference>
<accession>A0A4Y7KJC0</accession>
<dbReference type="PANTHER" id="PTHR47941">
    <property type="entry name" value="PENTATRICOPEPTIDE REPEAT-CONTAINING PROTEIN 3, MITOCHONDRIAL"/>
    <property type="match status" value="1"/>
</dbReference>
<keyword evidence="5" id="KW-1185">Reference proteome</keyword>